<dbReference type="AlphaFoldDB" id="A0AAN5C7Y9"/>
<gene>
    <name evidence="2" type="ORF">PMAYCL1PPCAC_11087</name>
    <name evidence="3" type="ORF">PMAYCL1PPCAC_11088</name>
</gene>
<evidence type="ECO:0000313" key="3">
    <source>
        <dbReference type="EMBL" id="GMR40893.1"/>
    </source>
</evidence>
<sequence length="113" mass="13696">ETSRKNKIATMEEESPMDSEDWMREPASYHTMIFTNGKRLQMEFYFEKNKLTFDDYTPVNELDQFCLYFTSITSHPDYSPNIPTPFRIIFEDLQIAVRYLFTRQMMNEFQKFT</sequence>
<keyword evidence="4" id="KW-1185">Reference proteome</keyword>
<dbReference type="EMBL" id="BTRK01000003">
    <property type="protein sequence ID" value="GMR40892.1"/>
    <property type="molecule type" value="Genomic_DNA"/>
</dbReference>
<reference evidence="3" key="2">
    <citation type="submission" date="2023-06" db="EMBL/GenBank/DDBJ databases">
        <title>Genome assembly of Pristionchus species.</title>
        <authorList>
            <person name="Yoshida K."/>
            <person name="Sommer R.J."/>
        </authorList>
    </citation>
    <scope>NUCLEOTIDE SEQUENCE</scope>
    <source>
        <strain evidence="3">RS5460</strain>
    </source>
</reference>
<feature type="compositionally biased region" description="Acidic residues" evidence="1">
    <location>
        <begin position="11"/>
        <end position="20"/>
    </location>
</feature>
<reference evidence="4" key="1">
    <citation type="submission" date="2022-10" db="EMBL/GenBank/DDBJ databases">
        <title>Genome assembly of Pristionchus species.</title>
        <authorList>
            <person name="Yoshida K."/>
            <person name="Sommer R.J."/>
        </authorList>
    </citation>
    <scope>NUCLEOTIDE SEQUENCE [LARGE SCALE GENOMIC DNA]</scope>
    <source>
        <strain evidence="2 4">RS5460</strain>
    </source>
</reference>
<comment type="caution">
    <text evidence="3">The sequence shown here is derived from an EMBL/GenBank/DDBJ whole genome shotgun (WGS) entry which is preliminary data.</text>
</comment>
<dbReference type="Proteomes" id="UP001328107">
    <property type="component" value="Unassembled WGS sequence"/>
</dbReference>
<proteinExistence type="predicted"/>
<dbReference type="EMBL" id="BTRK01000003">
    <property type="protein sequence ID" value="GMR40893.1"/>
    <property type="molecule type" value="Genomic_DNA"/>
</dbReference>
<feature type="region of interest" description="Disordered" evidence="1">
    <location>
        <begin position="1"/>
        <end position="21"/>
    </location>
</feature>
<evidence type="ECO:0000313" key="4">
    <source>
        <dbReference type="Proteomes" id="UP001328107"/>
    </source>
</evidence>
<feature type="non-terminal residue" evidence="3">
    <location>
        <position position="1"/>
    </location>
</feature>
<accession>A0AAN5C7Y9</accession>
<organism evidence="3 4">
    <name type="scientific">Pristionchus mayeri</name>
    <dbReference type="NCBI Taxonomy" id="1317129"/>
    <lineage>
        <taxon>Eukaryota</taxon>
        <taxon>Metazoa</taxon>
        <taxon>Ecdysozoa</taxon>
        <taxon>Nematoda</taxon>
        <taxon>Chromadorea</taxon>
        <taxon>Rhabditida</taxon>
        <taxon>Rhabditina</taxon>
        <taxon>Diplogasteromorpha</taxon>
        <taxon>Diplogasteroidea</taxon>
        <taxon>Neodiplogasteridae</taxon>
        <taxon>Pristionchus</taxon>
    </lineage>
</organism>
<evidence type="ECO:0000313" key="2">
    <source>
        <dbReference type="EMBL" id="GMR40892.1"/>
    </source>
</evidence>
<evidence type="ECO:0000256" key="1">
    <source>
        <dbReference type="SAM" id="MobiDB-lite"/>
    </source>
</evidence>
<name>A0AAN5C7Y9_9BILA</name>
<protein>
    <submittedName>
        <fullName evidence="3">Uncharacterized protein</fullName>
    </submittedName>
</protein>